<dbReference type="PANTHER" id="PTHR24220">
    <property type="entry name" value="IMPORT ATP-BINDING PROTEIN"/>
    <property type="match status" value="1"/>
</dbReference>
<evidence type="ECO:0000256" key="1">
    <source>
        <dbReference type="ARBA" id="ARBA00005417"/>
    </source>
</evidence>
<proteinExistence type="inferred from homology"/>
<name>A0A6J4NCV2_9PSEU</name>
<sequence length="138" mass="14114">QRLAIAAAVVGGPALLVADEPTAELDDAAAALVLAEFARRARDGGCVVLATHDERASGIADRVLHLRHGVLATERTRTGPVPGGAEAAVLDPVDSAAIDSAGRVQLPPEALALFPDGRARLVVEDDGVRLLPPPGRPS</sequence>
<accession>A0A6J4NCV2</accession>
<organism evidence="2">
    <name type="scientific">uncultured Pseudonocardia sp</name>
    <dbReference type="NCBI Taxonomy" id="211455"/>
    <lineage>
        <taxon>Bacteria</taxon>
        <taxon>Bacillati</taxon>
        <taxon>Actinomycetota</taxon>
        <taxon>Actinomycetes</taxon>
        <taxon>Pseudonocardiales</taxon>
        <taxon>Pseudonocardiaceae</taxon>
        <taxon>Pseudonocardia</taxon>
        <taxon>environmental samples</taxon>
    </lineage>
</organism>
<dbReference type="InterPro" id="IPR015854">
    <property type="entry name" value="ABC_transpr_LolD-like"/>
</dbReference>
<dbReference type="InterPro" id="IPR027417">
    <property type="entry name" value="P-loop_NTPase"/>
</dbReference>
<dbReference type="Gene3D" id="3.40.50.300">
    <property type="entry name" value="P-loop containing nucleotide triphosphate hydrolases"/>
    <property type="match status" value="1"/>
</dbReference>
<dbReference type="GO" id="GO:0022857">
    <property type="term" value="F:transmembrane transporter activity"/>
    <property type="evidence" value="ECO:0007669"/>
    <property type="project" value="TreeGrafter"/>
</dbReference>
<dbReference type="AlphaFoldDB" id="A0A6J4NCV2"/>
<evidence type="ECO:0008006" key="3">
    <source>
        <dbReference type="Google" id="ProtNLM"/>
    </source>
</evidence>
<gene>
    <name evidence="2" type="ORF">AVDCRST_MAG66-553</name>
</gene>
<dbReference type="EMBL" id="CADCUS010000079">
    <property type="protein sequence ID" value="CAA9384946.1"/>
    <property type="molecule type" value="Genomic_DNA"/>
</dbReference>
<dbReference type="GO" id="GO:0005886">
    <property type="term" value="C:plasma membrane"/>
    <property type="evidence" value="ECO:0007669"/>
    <property type="project" value="TreeGrafter"/>
</dbReference>
<protein>
    <recommendedName>
        <fullName evidence="3">ABC transporter ATP-binding protein</fullName>
    </recommendedName>
</protein>
<reference evidence="2" key="1">
    <citation type="submission" date="2020-02" db="EMBL/GenBank/DDBJ databases">
        <authorList>
            <person name="Meier V. D."/>
        </authorList>
    </citation>
    <scope>NUCLEOTIDE SEQUENCE</scope>
    <source>
        <strain evidence="2">AVDCRST_MAG66</strain>
    </source>
</reference>
<dbReference type="PANTHER" id="PTHR24220:SF689">
    <property type="entry name" value="LIPOPROTEIN-RELEASING SYSTEM ATP-BINDING PROTEIN LOLD"/>
    <property type="match status" value="1"/>
</dbReference>
<feature type="non-terminal residue" evidence="2">
    <location>
        <position position="1"/>
    </location>
</feature>
<dbReference type="SUPFAM" id="SSF52540">
    <property type="entry name" value="P-loop containing nucleoside triphosphate hydrolases"/>
    <property type="match status" value="1"/>
</dbReference>
<comment type="similarity">
    <text evidence="1">Belongs to the ABC transporter superfamily.</text>
</comment>
<evidence type="ECO:0000313" key="2">
    <source>
        <dbReference type="EMBL" id="CAA9384946.1"/>
    </source>
</evidence>